<keyword evidence="2" id="KW-0732">Signal</keyword>
<feature type="chain" id="PRO_5039556921" evidence="2">
    <location>
        <begin position="27"/>
        <end position="518"/>
    </location>
</feature>
<protein>
    <submittedName>
        <fullName evidence="4">von Willebrand factor type A domain-containing protein</fullName>
    </submittedName>
</protein>
<dbReference type="Proteomes" id="UP000640489">
    <property type="component" value="Unassembled WGS sequence"/>
</dbReference>
<dbReference type="Pfam" id="PF13519">
    <property type="entry name" value="VWA_2"/>
    <property type="match status" value="1"/>
</dbReference>
<name>A0A930YCU8_9ACTN</name>
<proteinExistence type="predicted"/>
<dbReference type="RefSeq" id="WP_194705228.1">
    <property type="nucleotide sequence ID" value="NZ_JADKPN010000001.1"/>
</dbReference>
<dbReference type="InterPro" id="IPR002035">
    <property type="entry name" value="VWF_A"/>
</dbReference>
<dbReference type="SUPFAM" id="SSF53300">
    <property type="entry name" value="vWA-like"/>
    <property type="match status" value="1"/>
</dbReference>
<dbReference type="PANTHER" id="PTHR10579:SF43">
    <property type="entry name" value="ZINC FINGER (C3HC4-TYPE RING FINGER) FAMILY PROTEIN"/>
    <property type="match status" value="1"/>
</dbReference>
<feature type="compositionally biased region" description="Polar residues" evidence="1">
    <location>
        <begin position="35"/>
        <end position="46"/>
    </location>
</feature>
<dbReference type="InterPro" id="IPR022156">
    <property type="entry name" value="Uncharacterised_YfbK_N"/>
</dbReference>
<dbReference type="SMART" id="SM00327">
    <property type="entry name" value="VWA"/>
    <property type="match status" value="1"/>
</dbReference>
<dbReference type="InterPro" id="IPR021908">
    <property type="entry name" value="YfbK_C"/>
</dbReference>
<dbReference type="EMBL" id="JADKPN010000001">
    <property type="protein sequence ID" value="MBF4762073.1"/>
    <property type="molecule type" value="Genomic_DNA"/>
</dbReference>
<evidence type="ECO:0000313" key="4">
    <source>
        <dbReference type="EMBL" id="MBF4762073.1"/>
    </source>
</evidence>
<dbReference type="Gene3D" id="3.40.50.410">
    <property type="entry name" value="von Willebrand factor, type A domain"/>
    <property type="match status" value="1"/>
</dbReference>
<sequence>MTTRQRHVLRHSLVPIALASALALTACGGDAENGDVQSPSGVSATYGQAGGSAGEPAPDPQGNTFQDEGVSGYVDAGSDSESTFALDVDNGSYRVAQAMVAQGQRPPADSVRAEEWVNAFDYGDPAPTEAALAVRAESGVRAYDAPDSPMTQQVVRVAVTAREVPREARPSVNLTLVVDRSGSMAMGNRLGLVKDSLALLTESLRPDDTISVVGFDDQVELVLPPTRADERATVMASVDRLTPRGSTDVEGGLSLGYEQARRAYRPGGVNVVVLCSDGVANVGMTGPDSIAARIAEEGRNGIHLVTVGYGMGNYNDHLMEQLADQGDGFYRYVDTYDEARRLYVDELTSLLAPVADDARTQVVFDPEKVATYRLVGYENRAMDDESFGDLSADAGELGAGHHASALYELRLREGVEPGEQVGLAKVLWKTPGTDAAGFASAPIRAASPQEPMSDSLALATAVADLAAVVKGYGGYVEPSTDQLPSLYDVRNRAIALQERDVPGAAELVDLASRLEYLQ</sequence>
<evidence type="ECO:0000256" key="2">
    <source>
        <dbReference type="SAM" id="SignalP"/>
    </source>
</evidence>
<feature type="domain" description="VWFA" evidence="3">
    <location>
        <begin position="173"/>
        <end position="351"/>
    </location>
</feature>
<feature type="signal peptide" evidence="2">
    <location>
        <begin position="1"/>
        <end position="26"/>
    </location>
</feature>
<gene>
    <name evidence="4" type="ORF">ISU07_02950</name>
</gene>
<evidence type="ECO:0000259" key="3">
    <source>
        <dbReference type="PROSITE" id="PS50234"/>
    </source>
</evidence>
<keyword evidence="5" id="KW-1185">Reference proteome</keyword>
<dbReference type="InterPro" id="IPR036465">
    <property type="entry name" value="vWFA_dom_sf"/>
</dbReference>
<dbReference type="Pfam" id="PF12450">
    <property type="entry name" value="vWF_A"/>
    <property type="match status" value="1"/>
</dbReference>
<dbReference type="AlphaFoldDB" id="A0A930YCU8"/>
<feature type="region of interest" description="Disordered" evidence="1">
    <location>
        <begin position="33"/>
        <end position="78"/>
    </location>
</feature>
<dbReference type="PROSITE" id="PS50234">
    <property type="entry name" value="VWFA"/>
    <property type="match status" value="1"/>
</dbReference>
<dbReference type="PROSITE" id="PS51257">
    <property type="entry name" value="PROKAR_LIPOPROTEIN"/>
    <property type="match status" value="1"/>
</dbReference>
<accession>A0A930YCU8</accession>
<dbReference type="PANTHER" id="PTHR10579">
    <property type="entry name" value="CALCIUM-ACTIVATED CHLORIDE CHANNEL REGULATOR"/>
    <property type="match status" value="1"/>
</dbReference>
<reference evidence="4" key="1">
    <citation type="submission" date="2020-11" db="EMBL/GenBank/DDBJ databases">
        <title>Nocardioides sp. nov., isolated from Soil of Cynanchum wilfordii Hemsley rhizosphere.</title>
        <authorList>
            <person name="Lee J.-S."/>
            <person name="Suh M.K."/>
            <person name="Kim J.-S."/>
        </authorList>
    </citation>
    <scope>NUCLEOTIDE SEQUENCE</scope>
    <source>
        <strain evidence="4">KCTC 19275</strain>
    </source>
</reference>
<evidence type="ECO:0000313" key="5">
    <source>
        <dbReference type="Proteomes" id="UP000640489"/>
    </source>
</evidence>
<organism evidence="4 5">
    <name type="scientific">Nocardioides islandensis</name>
    <dbReference type="NCBI Taxonomy" id="433663"/>
    <lineage>
        <taxon>Bacteria</taxon>
        <taxon>Bacillati</taxon>
        <taxon>Actinomycetota</taxon>
        <taxon>Actinomycetes</taxon>
        <taxon>Propionibacteriales</taxon>
        <taxon>Nocardioidaceae</taxon>
        <taxon>Nocardioides</taxon>
    </lineage>
</organism>
<evidence type="ECO:0000256" key="1">
    <source>
        <dbReference type="SAM" id="MobiDB-lite"/>
    </source>
</evidence>
<comment type="caution">
    <text evidence="4">The sequence shown here is derived from an EMBL/GenBank/DDBJ whole genome shotgun (WGS) entry which is preliminary data.</text>
</comment>
<dbReference type="Pfam" id="PF12034">
    <property type="entry name" value="YfbK_C"/>
    <property type="match status" value="1"/>
</dbReference>
<dbReference type="InterPro" id="IPR051266">
    <property type="entry name" value="CLCR"/>
</dbReference>